<reference evidence="1 2" key="1">
    <citation type="journal article" date="2006" name="PLoS Genet.">
        <title>Who ate whom? Adaptive Helicobacter genomic changes that accompanied a host jump from early humans to large felines.</title>
        <authorList>
            <person name="Eppinger M."/>
            <person name="Baar C."/>
            <person name="Linz B."/>
            <person name="Raddatz G."/>
            <person name="Lanz C."/>
            <person name="Keller H."/>
            <person name="Morelli G."/>
            <person name="Gressmann H."/>
            <person name="Achtman M."/>
            <person name="Schuster S.C."/>
        </authorList>
    </citation>
    <scope>NUCLEOTIDE SEQUENCE [LARGE SCALE GENOMIC DNA]</scope>
    <source>
        <strain evidence="1 2">Sheeba</strain>
    </source>
</reference>
<protein>
    <submittedName>
        <fullName evidence="1">Uncharacterized protein</fullName>
    </submittedName>
</protein>
<name>Q17XW6_HELAH</name>
<dbReference type="Proteomes" id="UP000000775">
    <property type="component" value="Chromosome"/>
</dbReference>
<accession>Q17XW6</accession>
<dbReference type="HOGENOM" id="CLU_2954162_0_0_7"/>
<organism evidence="1 2">
    <name type="scientific">Helicobacter acinonychis (strain Sheeba)</name>
    <dbReference type="NCBI Taxonomy" id="382638"/>
    <lineage>
        <taxon>Bacteria</taxon>
        <taxon>Pseudomonadati</taxon>
        <taxon>Campylobacterota</taxon>
        <taxon>Epsilonproteobacteria</taxon>
        <taxon>Campylobacterales</taxon>
        <taxon>Helicobacteraceae</taxon>
        <taxon>Helicobacter</taxon>
    </lineage>
</organism>
<keyword evidence="2" id="KW-1185">Reference proteome</keyword>
<dbReference type="KEGG" id="hac:Hac_0707"/>
<dbReference type="AlphaFoldDB" id="Q17XW6"/>
<sequence>MQDPSRSRSLDFVKRLLLNQNKIHFFSVEPKRERVKGLFSWFSFSLKSCIQYFIIFLKK</sequence>
<evidence type="ECO:0000313" key="1">
    <source>
        <dbReference type="EMBL" id="CAJ99510.1"/>
    </source>
</evidence>
<dbReference type="EMBL" id="AM260522">
    <property type="protein sequence ID" value="CAJ99510.1"/>
    <property type="molecule type" value="Genomic_DNA"/>
</dbReference>
<evidence type="ECO:0000313" key="2">
    <source>
        <dbReference type="Proteomes" id="UP000000775"/>
    </source>
</evidence>
<gene>
    <name evidence="1" type="ordered locus">Hac_0707</name>
</gene>
<proteinExistence type="predicted"/>